<comment type="caution">
    <text evidence="1">The sequence shown here is derived from an EMBL/GenBank/DDBJ whole genome shotgun (WGS) entry which is preliminary data.</text>
</comment>
<dbReference type="EMBL" id="BMNK01000014">
    <property type="protein sequence ID" value="GGP13507.1"/>
    <property type="molecule type" value="Genomic_DNA"/>
</dbReference>
<protein>
    <recommendedName>
        <fullName evidence="3">RNA polymerase subunit sigma-24</fullName>
    </recommendedName>
</protein>
<accession>A0A918E7X0</accession>
<evidence type="ECO:0008006" key="3">
    <source>
        <dbReference type="Google" id="ProtNLM"/>
    </source>
</evidence>
<dbReference type="AlphaFoldDB" id="A0A918E7X0"/>
<dbReference type="Proteomes" id="UP000660745">
    <property type="component" value="Unassembled WGS sequence"/>
</dbReference>
<gene>
    <name evidence="1" type="ORF">GCM10012278_65550</name>
</gene>
<evidence type="ECO:0000313" key="1">
    <source>
        <dbReference type="EMBL" id="GGP13507.1"/>
    </source>
</evidence>
<reference evidence="1" key="1">
    <citation type="journal article" date="2014" name="Int. J. Syst. Evol. Microbiol.">
        <title>Complete genome sequence of Corynebacterium casei LMG S-19264T (=DSM 44701T), isolated from a smear-ripened cheese.</title>
        <authorList>
            <consortium name="US DOE Joint Genome Institute (JGI-PGF)"/>
            <person name="Walter F."/>
            <person name="Albersmeier A."/>
            <person name="Kalinowski J."/>
            <person name="Ruckert C."/>
        </authorList>
    </citation>
    <scope>NUCLEOTIDE SEQUENCE</scope>
    <source>
        <strain evidence="1">CGMCC 4.7430</strain>
    </source>
</reference>
<sequence>MLNAPLVGLLIRCDATSEGTLPGVDDVASERQLGATVSVLAFEVAGDRIKRIWAVRNPDKLRPCTAG</sequence>
<organism evidence="1 2">
    <name type="scientific">Nonomuraea glycinis</name>
    <dbReference type="NCBI Taxonomy" id="2047744"/>
    <lineage>
        <taxon>Bacteria</taxon>
        <taxon>Bacillati</taxon>
        <taxon>Actinomycetota</taxon>
        <taxon>Actinomycetes</taxon>
        <taxon>Streptosporangiales</taxon>
        <taxon>Streptosporangiaceae</taxon>
        <taxon>Nonomuraea</taxon>
    </lineage>
</organism>
<name>A0A918E7X0_9ACTN</name>
<evidence type="ECO:0000313" key="2">
    <source>
        <dbReference type="Proteomes" id="UP000660745"/>
    </source>
</evidence>
<reference evidence="1" key="2">
    <citation type="submission" date="2020-09" db="EMBL/GenBank/DDBJ databases">
        <authorList>
            <person name="Sun Q."/>
            <person name="Zhou Y."/>
        </authorList>
    </citation>
    <scope>NUCLEOTIDE SEQUENCE</scope>
    <source>
        <strain evidence="1">CGMCC 4.7430</strain>
    </source>
</reference>
<proteinExistence type="predicted"/>
<keyword evidence="2" id="KW-1185">Reference proteome</keyword>